<organism evidence="3">
    <name type="scientific">Phaffia rhodozyma</name>
    <name type="common">Yeast</name>
    <name type="synonym">Xanthophyllomyces dendrorhous</name>
    <dbReference type="NCBI Taxonomy" id="264483"/>
    <lineage>
        <taxon>Eukaryota</taxon>
        <taxon>Fungi</taxon>
        <taxon>Dikarya</taxon>
        <taxon>Basidiomycota</taxon>
        <taxon>Agaricomycotina</taxon>
        <taxon>Tremellomycetes</taxon>
        <taxon>Cystofilobasidiales</taxon>
        <taxon>Mrakiaceae</taxon>
        <taxon>Phaffia</taxon>
    </lineage>
</organism>
<keyword evidence="1" id="KW-0472">Membrane</keyword>
<name>A0A0F7SH57_PHARH</name>
<evidence type="ECO:0000256" key="1">
    <source>
        <dbReference type="SAM" id="Phobius"/>
    </source>
</evidence>
<protein>
    <submittedName>
        <fullName evidence="3">LCCL domain</fullName>
    </submittedName>
</protein>
<dbReference type="PANTHER" id="PTHR31331:SF1">
    <property type="entry name" value="CYSTEINE RICH SECRETORY PROTEIN LCCL DOMAIN CONTAINING 2"/>
    <property type="match status" value="1"/>
</dbReference>
<dbReference type="AlphaFoldDB" id="A0A0F7SH57"/>
<dbReference type="SUPFAM" id="SSF69848">
    <property type="entry name" value="LCCL domain"/>
    <property type="match status" value="1"/>
</dbReference>
<evidence type="ECO:0000313" key="3">
    <source>
        <dbReference type="EMBL" id="CDZ98196.1"/>
    </source>
</evidence>
<feature type="transmembrane region" description="Helical" evidence="1">
    <location>
        <begin position="438"/>
        <end position="459"/>
    </location>
</feature>
<feature type="transmembrane region" description="Helical" evidence="1">
    <location>
        <begin position="169"/>
        <end position="188"/>
    </location>
</feature>
<dbReference type="InterPro" id="IPR004043">
    <property type="entry name" value="LCCL"/>
</dbReference>
<feature type="transmembrane region" description="Helical" evidence="1">
    <location>
        <begin position="526"/>
        <end position="547"/>
    </location>
</feature>
<feature type="transmembrane region" description="Helical" evidence="1">
    <location>
        <begin position="349"/>
        <end position="368"/>
    </location>
</feature>
<sequence>MGDNELLGSRDDRIELGQINHLTERSPSRSAQSTKIVPSSTIPVVLSTSSASSTSTSSAFFDETVPIMPFSRTDSSASVISNNPVRQVPASFVRVQNWIGRAQRFIAGPSPPHPLPSIQPLLTVSISLPSSSRNRPINATRQSFHPDTWFTAHYLQPFRRRFPHGGWKHATLLAVFLASWIIGFSFLIRANSFLPSTEPEASGGVQVLSCTSTFWTSRDSCGLDGATCMPSNISEPIGFRCPAGCASQIIYNTRAVGDLQPDYVPFIIGGGQSEESELVYRGDSFICSAALHAGFIDNRKGGCGLINMRANVSSFPATLRNDLQSIEFPSIFPLGFSFSHVQTSYCQDLRWNVLVFNVLMTSFLSLFLDPPPLVFFWTLVCQGFWHVYTMSDPRDYPPAFSTGSQDFLPTLFVGYFFWRVAYRFTLPSFFSSPFERTLFYLGPFYPGMLINVVSAKIPIDTLTAGNIRPEGVIWVVILIVVIVICAGNQIRVMWRTGWLGFYLRWTVALGLTILVLSQLPELTFRLHHYIFAIMFMPALGFATRVSAGLQALLLGIFSDGVAKFGYDSILQTASELRRDAALGSTLPSFIANSTRFSLNQTGLGSLTVAWEPIPADLVNVWDGFSLLLNDVERFVGVGTNYTATALNISAPYFFRLAYQASGVSGDYTKAGTFWPNGTWVNPSPGASG</sequence>
<dbReference type="PANTHER" id="PTHR31331">
    <property type="entry name" value="LCCL DOMAIN PROTEIN (AFU_ORTHOLOGUE AFUA_5G08630)"/>
    <property type="match status" value="1"/>
</dbReference>
<proteinExistence type="predicted"/>
<dbReference type="SMART" id="SM00603">
    <property type="entry name" value="LCCL"/>
    <property type="match status" value="1"/>
</dbReference>
<feature type="domain" description="LCCL" evidence="2">
    <location>
        <begin position="204"/>
        <end position="326"/>
    </location>
</feature>
<keyword evidence="1" id="KW-0812">Transmembrane</keyword>
<accession>A0A0F7SH57</accession>
<dbReference type="EMBL" id="LN483326">
    <property type="protein sequence ID" value="CDZ98196.1"/>
    <property type="molecule type" value="Genomic_DNA"/>
</dbReference>
<feature type="transmembrane region" description="Helical" evidence="1">
    <location>
        <begin position="502"/>
        <end position="520"/>
    </location>
</feature>
<dbReference type="Pfam" id="PF03815">
    <property type="entry name" value="LCCL"/>
    <property type="match status" value="1"/>
</dbReference>
<dbReference type="PROSITE" id="PS50820">
    <property type="entry name" value="LCCL"/>
    <property type="match status" value="1"/>
</dbReference>
<reference evidence="3" key="1">
    <citation type="submission" date="2014-08" db="EMBL/GenBank/DDBJ databases">
        <authorList>
            <person name="Sharma Rahul"/>
            <person name="Thines Marco"/>
        </authorList>
    </citation>
    <scope>NUCLEOTIDE SEQUENCE</scope>
</reference>
<dbReference type="Gene3D" id="2.170.130.20">
    <property type="entry name" value="LCCL-like domain"/>
    <property type="match status" value="1"/>
</dbReference>
<dbReference type="InterPro" id="IPR036609">
    <property type="entry name" value="LCCL_sf"/>
</dbReference>
<feature type="transmembrane region" description="Helical" evidence="1">
    <location>
        <begin position="471"/>
        <end position="490"/>
    </location>
</feature>
<keyword evidence="1" id="KW-1133">Transmembrane helix</keyword>
<dbReference type="InterPro" id="IPR051957">
    <property type="entry name" value="CRISP-LCCL_domain"/>
</dbReference>
<evidence type="ECO:0000259" key="2">
    <source>
        <dbReference type="PROSITE" id="PS50820"/>
    </source>
</evidence>